<dbReference type="Gene3D" id="3.20.20.210">
    <property type="match status" value="1"/>
</dbReference>
<organism evidence="9">
    <name type="scientific">hydrothermal vent metagenome</name>
    <dbReference type="NCBI Taxonomy" id="652676"/>
    <lineage>
        <taxon>unclassified sequences</taxon>
        <taxon>metagenomes</taxon>
        <taxon>ecological metagenomes</taxon>
    </lineage>
</organism>
<dbReference type="InterPro" id="IPR038071">
    <property type="entry name" value="UROD/MetE-like_sf"/>
</dbReference>
<evidence type="ECO:0000259" key="8">
    <source>
        <dbReference type="PROSITE" id="PS00907"/>
    </source>
</evidence>
<feature type="domain" description="Uroporphyrinogen decarboxylase (URO-D)" evidence="8">
    <location>
        <begin position="139"/>
        <end position="155"/>
    </location>
</feature>
<dbReference type="SUPFAM" id="SSF51726">
    <property type="entry name" value="UROD/MetE-like"/>
    <property type="match status" value="1"/>
</dbReference>
<accession>A0A3B0TZL7</accession>
<dbReference type="EC" id="4.1.1.37" evidence="3"/>
<dbReference type="PANTHER" id="PTHR21091">
    <property type="entry name" value="METHYLTETRAHYDROFOLATE:HOMOCYSTEINE METHYLTRANSFERASE RELATED"/>
    <property type="match status" value="1"/>
</dbReference>
<dbReference type="PROSITE" id="PS00907">
    <property type="entry name" value="UROD_2"/>
    <property type="match status" value="1"/>
</dbReference>
<dbReference type="GO" id="GO:0019353">
    <property type="term" value="P:protoporphyrinogen IX biosynthetic process from glutamate"/>
    <property type="evidence" value="ECO:0007669"/>
    <property type="project" value="TreeGrafter"/>
</dbReference>
<dbReference type="PROSITE" id="PS00906">
    <property type="entry name" value="UROD_1"/>
    <property type="match status" value="1"/>
</dbReference>
<dbReference type="GO" id="GO:0005829">
    <property type="term" value="C:cytosol"/>
    <property type="evidence" value="ECO:0007669"/>
    <property type="project" value="TreeGrafter"/>
</dbReference>
<dbReference type="InterPro" id="IPR000257">
    <property type="entry name" value="Uroporphyrinogen_deCOase"/>
</dbReference>
<dbReference type="CDD" id="cd00717">
    <property type="entry name" value="URO-D"/>
    <property type="match status" value="1"/>
</dbReference>
<dbReference type="AlphaFoldDB" id="A0A3B0TZL7"/>
<evidence type="ECO:0000313" key="9">
    <source>
        <dbReference type="EMBL" id="VAW18897.1"/>
    </source>
</evidence>
<proteinExistence type="inferred from homology"/>
<keyword evidence="5 9" id="KW-0456">Lyase</keyword>
<dbReference type="NCBIfam" id="TIGR01464">
    <property type="entry name" value="hemE"/>
    <property type="match status" value="1"/>
</dbReference>
<dbReference type="PANTHER" id="PTHR21091:SF169">
    <property type="entry name" value="UROPORPHYRINOGEN DECARBOXYLASE"/>
    <property type="match status" value="1"/>
</dbReference>
<sequence>MDRSLRFVDVVKGQRRWPPPVWLMRQAGRYLPEYRKLRSGAGSFLDLCYQPKLAAEVTIQPVRRFGMDAAILFADILLVAEALGQGLRFDEGVGPILEPKIDAHSLSQLDLAGAEDRLKPIYETVSLVRSGVNPETAVIGFCGAPWTVATYMAAGGPPGEHIEAKLWAYGDPRSFADLIDMIIELSIDYLVGQIDAGADAVKIFDSWAGVLSEDQFDLWVVAPTKKLIAGVKSRRPNTPVIGFPRGAGVLYDRYIDRTGIDAVALDTTIPMSFGRALQKKCPVQGNIDPMALRAGGKVLDRAVDTVLENLGSGPLVVNLGHGVNKHTNPEHVGQLVRRVHQAKDPG</sequence>
<evidence type="ECO:0000256" key="5">
    <source>
        <dbReference type="ARBA" id="ARBA00023239"/>
    </source>
</evidence>
<dbReference type="Pfam" id="PF01208">
    <property type="entry name" value="URO-D"/>
    <property type="match status" value="1"/>
</dbReference>
<evidence type="ECO:0000256" key="2">
    <source>
        <dbReference type="ARBA" id="ARBA00009935"/>
    </source>
</evidence>
<gene>
    <name evidence="9" type="ORF">MNBD_ALPHA09-2308</name>
</gene>
<dbReference type="HAMAP" id="MF_00218">
    <property type="entry name" value="URO_D"/>
    <property type="match status" value="1"/>
</dbReference>
<reference evidence="9" key="1">
    <citation type="submission" date="2018-06" db="EMBL/GenBank/DDBJ databases">
        <authorList>
            <person name="Zhirakovskaya E."/>
        </authorList>
    </citation>
    <scope>NUCLEOTIDE SEQUENCE</scope>
</reference>
<evidence type="ECO:0000256" key="6">
    <source>
        <dbReference type="ARBA" id="ARBA00023244"/>
    </source>
</evidence>
<feature type="domain" description="Uroporphyrinogen decarboxylase (URO-D)" evidence="7">
    <location>
        <begin position="20"/>
        <end position="29"/>
    </location>
</feature>
<dbReference type="InterPro" id="IPR006361">
    <property type="entry name" value="Uroporphyrinogen_deCO2ase_HemE"/>
</dbReference>
<comment type="similarity">
    <text evidence="2">Belongs to the uroporphyrinogen decarboxylase family.</text>
</comment>
<evidence type="ECO:0000256" key="1">
    <source>
        <dbReference type="ARBA" id="ARBA00004804"/>
    </source>
</evidence>
<evidence type="ECO:0000259" key="7">
    <source>
        <dbReference type="PROSITE" id="PS00906"/>
    </source>
</evidence>
<keyword evidence="4" id="KW-0210">Decarboxylase</keyword>
<evidence type="ECO:0000256" key="4">
    <source>
        <dbReference type="ARBA" id="ARBA00022793"/>
    </source>
</evidence>
<dbReference type="EMBL" id="UOEM01000120">
    <property type="protein sequence ID" value="VAW18897.1"/>
    <property type="molecule type" value="Genomic_DNA"/>
</dbReference>
<comment type="pathway">
    <text evidence="1">Porphyrin-containing compound metabolism; protoporphyrin-IX biosynthesis; coproporphyrinogen-III from 5-aminolevulinate: step 4/4.</text>
</comment>
<evidence type="ECO:0000256" key="3">
    <source>
        <dbReference type="ARBA" id="ARBA00012288"/>
    </source>
</evidence>
<name>A0A3B0TZL7_9ZZZZ</name>
<dbReference type="UniPathway" id="UPA00251">
    <property type="reaction ID" value="UER00321"/>
</dbReference>
<keyword evidence="6" id="KW-0627">Porphyrin biosynthesis</keyword>
<protein>
    <recommendedName>
        <fullName evidence="3">uroporphyrinogen decarboxylase</fullName>
        <ecNumber evidence="3">4.1.1.37</ecNumber>
    </recommendedName>
</protein>
<dbReference type="GO" id="GO:0004853">
    <property type="term" value="F:uroporphyrinogen decarboxylase activity"/>
    <property type="evidence" value="ECO:0007669"/>
    <property type="project" value="UniProtKB-EC"/>
</dbReference>